<dbReference type="Proteomes" id="UP000446348">
    <property type="component" value="Unassembled WGS sequence"/>
</dbReference>
<evidence type="ECO:0000313" key="1">
    <source>
        <dbReference type="EMBL" id="NBI80325.1"/>
    </source>
</evidence>
<reference evidence="1 2" key="1">
    <citation type="submission" date="2018-08" db="EMBL/GenBank/DDBJ databases">
        <title>Murine metabolic-syndrome-specific gut microbial biobank.</title>
        <authorList>
            <person name="Liu C."/>
        </authorList>
    </citation>
    <scope>NUCLEOTIDE SEQUENCE [LARGE SCALE GENOMIC DNA]</scope>
    <source>
        <strain evidence="1 2">X69</strain>
    </source>
</reference>
<evidence type="ECO:0000313" key="2">
    <source>
        <dbReference type="Proteomes" id="UP000446348"/>
    </source>
</evidence>
<gene>
    <name evidence="1" type="ORF">D3Z39_15960</name>
</gene>
<sequence>MALHGCCFENPAHGYTVMMPQRQALFGLACRKAAVKPAKPVLAAARYAQSAALQRAPPDGGCKR</sequence>
<protein>
    <submittedName>
        <fullName evidence="1">Uncharacterized protein</fullName>
    </submittedName>
</protein>
<proteinExistence type="predicted"/>
<name>A0A845RND9_9FIRM</name>
<accession>A0A845RND9</accession>
<comment type="caution">
    <text evidence="1">The sequence shown here is derived from an EMBL/GenBank/DDBJ whole genome shotgun (WGS) entry which is preliminary data.</text>
</comment>
<organism evidence="1 2">
    <name type="scientific">Anaerotruncus colihominis</name>
    <dbReference type="NCBI Taxonomy" id="169435"/>
    <lineage>
        <taxon>Bacteria</taxon>
        <taxon>Bacillati</taxon>
        <taxon>Bacillota</taxon>
        <taxon>Clostridia</taxon>
        <taxon>Eubacteriales</taxon>
        <taxon>Oscillospiraceae</taxon>
        <taxon>Anaerotruncus</taxon>
    </lineage>
</organism>
<dbReference type="EMBL" id="QXWZ01000045">
    <property type="protein sequence ID" value="NBI80325.1"/>
    <property type="molecule type" value="Genomic_DNA"/>
</dbReference>
<dbReference type="AlphaFoldDB" id="A0A845RND9"/>